<dbReference type="EMBL" id="UOEK01000441">
    <property type="protein sequence ID" value="VAW08108.1"/>
    <property type="molecule type" value="Genomic_DNA"/>
</dbReference>
<dbReference type="Gene3D" id="2.60.20.10">
    <property type="entry name" value="Crystallins"/>
    <property type="match status" value="1"/>
</dbReference>
<sequence length="97" mass="10961">NRDVLASTCSGYLRLYDATSYGSPVLYLRDQYRWLNLANYGFNQKVSSFKVGPCAADFADYANGGGSWYPWYMTEAYDQSSTMISGWDNDVSSVYIN</sequence>
<gene>
    <name evidence="1" type="ORF">MNBD_ACTINO02-1608</name>
</gene>
<reference evidence="1" key="1">
    <citation type="submission" date="2018-06" db="EMBL/GenBank/DDBJ databases">
        <authorList>
            <person name="Zhirakovskaya E."/>
        </authorList>
    </citation>
    <scope>NUCLEOTIDE SEQUENCE</scope>
</reference>
<feature type="non-terminal residue" evidence="1">
    <location>
        <position position="1"/>
    </location>
</feature>
<proteinExistence type="predicted"/>
<protein>
    <submittedName>
        <fullName evidence="1">Uncharacterized protein</fullName>
    </submittedName>
</protein>
<dbReference type="AlphaFoldDB" id="A0A3B0SRI3"/>
<evidence type="ECO:0000313" key="1">
    <source>
        <dbReference type="EMBL" id="VAW08108.1"/>
    </source>
</evidence>
<name>A0A3B0SRI3_9ZZZZ</name>
<accession>A0A3B0SRI3</accession>
<organism evidence="1">
    <name type="scientific">hydrothermal vent metagenome</name>
    <dbReference type="NCBI Taxonomy" id="652676"/>
    <lineage>
        <taxon>unclassified sequences</taxon>
        <taxon>metagenomes</taxon>
        <taxon>ecological metagenomes</taxon>
    </lineage>
</organism>